<name>A0ABV3RE94_9SPHN</name>
<keyword evidence="2" id="KW-0808">Transferase</keyword>
<dbReference type="SUPFAM" id="SSF54534">
    <property type="entry name" value="FKBP-like"/>
    <property type="match status" value="1"/>
</dbReference>
<dbReference type="PANTHER" id="PTHR30437:SF5">
    <property type="entry name" value="REGULATOR OF NUCLEOSIDE DIPHOSPHATE KINASE"/>
    <property type="match status" value="1"/>
</dbReference>
<reference evidence="2 3" key="1">
    <citation type="submission" date="2024-06" db="EMBL/GenBank/DDBJ databases">
        <title>Novosphingobium rhizovicinus M1R2S20.</title>
        <authorList>
            <person name="Sun J.-Q."/>
        </authorList>
    </citation>
    <scope>NUCLEOTIDE SEQUENCE [LARGE SCALE GENOMIC DNA]</scope>
    <source>
        <strain evidence="2 3">M1R2S20</strain>
    </source>
</reference>
<dbReference type="GO" id="GO:0016301">
    <property type="term" value="F:kinase activity"/>
    <property type="evidence" value="ECO:0007669"/>
    <property type="project" value="UniProtKB-KW"/>
</dbReference>
<dbReference type="InterPro" id="IPR001437">
    <property type="entry name" value="Tscrpt_elong_fac_GreA/B_C"/>
</dbReference>
<dbReference type="NCBIfam" id="NF004396">
    <property type="entry name" value="PRK05753.1"/>
    <property type="match status" value="1"/>
</dbReference>
<comment type="caution">
    <text evidence="2">The sequence shown here is derived from an EMBL/GenBank/DDBJ whole genome shotgun (WGS) entry which is preliminary data.</text>
</comment>
<evidence type="ECO:0000313" key="2">
    <source>
        <dbReference type="EMBL" id="MEW9856411.1"/>
    </source>
</evidence>
<keyword evidence="3" id="KW-1185">Reference proteome</keyword>
<dbReference type="InterPro" id="IPR023459">
    <property type="entry name" value="Tscrpt_elong_fac_GreA/B_fam"/>
</dbReference>
<proteinExistence type="predicted"/>
<gene>
    <name evidence="2" type="primary">rnk</name>
    <name evidence="2" type="ORF">ABUH87_14830</name>
</gene>
<dbReference type="Gene3D" id="3.10.50.30">
    <property type="entry name" value="Transcription elongation factor, GreA/GreB, C-terminal domain"/>
    <property type="match status" value="1"/>
</dbReference>
<evidence type="ECO:0000259" key="1">
    <source>
        <dbReference type="Pfam" id="PF01272"/>
    </source>
</evidence>
<feature type="domain" description="Transcription elongation factor GreA/GreB C-terminal" evidence="1">
    <location>
        <begin position="54"/>
        <end position="129"/>
    </location>
</feature>
<dbReference type="RefSeq" id="WP_367774858.1">
    <property type="nucleotide sequence ID" value="NZ_JBFNXR010000052.1"/>
</dbReference>
<sequence length="145" mass="15619">MSRQSKKPQIHMIDAEADALADLAMGNRERHPLTTELLLDEILRAKTYPPHKVPQDVVTMGSTVEFVDDARGVSRTVQLVYPREADTAANRISILTPLGAGLIGMRTGASIMWPDRSGAERSLTIVKVAQASPCEAAGDRQAAGV</sequence>
<dbReference type="PANTHER" id="PTHR30437">
    <property type="entry name" value="TRANSCRIPTION ELONGATION FACTOR GREA"/>
    <property type="match status" value="1"/>
</dbReference>
<dbReference type="InterPro" id="IPR036953">
    <property type="entry name" value="GreA/GreB_C_sf"/>
</dbReference>
<organism evidence="2 3">
    <name type="scientific">Novosphingobium rhizovicinum</name>
    <dbReference type="NCBI Taxonomy" id="3228928"/>
    <lineage>
        <taxon>Bacteria</taxon>
        <taxon>Pseudomonadati</taxon>
        <taxon>Pseudomonadota</taxon>
        <taxon>Alphaproteobacteria</taxon>
        <taxon>Sphingomonadales</taxon>
        <taxon>Sphingomonadaceae</taxon>
        <taxon>Novosphingobium</taxon>
    </lineage>
</organism>
<dbReference type="EMBL" id="JBFNXR010000052">
    <property type="protein sequence ID" value="MEW9856411.1"/>
    <property type="molecule type" value="Genomic_DNA"/>
</dbReference>
<dbReference type="Proteomes" id="UP001556118">
    <property type="component" value="Unassembled WGS sequence"/>
</dbReference>
<evidence type="ECO:0000313" key="3">
    <source>
        <dbReference type="Proteomes" id="UP001556118"/>
    </source>
</evidence>
<dbReference type="Pfam" id="PF01272">
    <property type="entry name" value="GreA_GreB"/>
    <property type="match status" value="1"/>
</dbReference>
<keyword evidence="2" id="KW-0418">Kinase</keyword>
<protein>
    <submittedName>
        <fullName evidence="2">Nucleoside diphosphate kinase regulator</fullName>
    </submittedName>
</protein>
<accession>A0ABV3RE94</accession>